<feature type="active site" evidence="5">
    <location>
        <position position="408"/>
    </location>
</feature>
<keyword evidence="4" id="KW-0378">Hydrolase</keyword>
<comment type="caution">
    <text evidence="8">The sequence shown here is derived from an EMBL/GenBank/DDBJ whole genome shotgun (WGS) entry which is preliminary data.</text>
</comment>
<gene>
    <name evidence="8" type="ORF">cubi_02192</name>
</gene>
<dbReference type="GO" id="GO:0006508">
    <property type="term" value="P:proteolysis"/>
    <property type="evidence" value="ECO:0007669"/>
    <property type="project" value="UniProtKB-KW"/>
</dbReference>
<organism evidence="8 9">
    <name type="scientific">Cryptosporidium ubiquitum</name>
    <dbReference type="NCBI Taxonomy" id="857276"/>
    <lineage>
        <taxon>Eukaryota</taxon>
        <taxon>Sar</taxon>
        <taxon>Alveolata</taxon>
        <taxon>Apicomplexa</taxon>
        <taxon>Conoidasida</taxon>
        <taxon>Coccidia</taxon>
        <taxon>Eucoccidiorida</taxon>
        <taxon>Eimeriorina</taxon>
        <taxon>Cryptosporidiidae</taxon>
        <taxon>Cryptosporidium</taxon>
    </lineage>
</organism>
<dbReference type="Pfam" id="PF00026">
    <property type="entry name" value="Asp"/>
    <property type="match status" value="2"/>
</dbReference>
<evidence type="ECO:0000256" key="2">
    <source>
        <dbReference type="ARBA" id="ARBA00022670"/>
    </source>
</evidence>
<dbReference type="GO" id="GO:0004190">
    <property type="term" value="F:aspartic-type endopeptidase activity"/>
    <property type="evidence" value="ECO:0007669"/>
    <property type="project" value="UniProtKB-KW"/>
</dbReference>
<evidence type="ECO:0000256" key="4">
    <source>
        <dbReference type="ARBA" id="ARBA00022801"/>
    </source>
</evidence>
<dbReference type="PROSITE" id="PS51767">
    <property type="entry name" value="PEPTIDASE_A1"/>
    <property type="match status" value="1"/>
</dbReference>
<dbReference type="Gene3D" id="2.40.70.10">
    <property type="entry name" value="Acid Proteases"/>
    <property type="match status" value="2"/>
</dbReference>
<dbReference type="AlphaFoldDB" id="A0A1J4MFH7"/>
<dbReference type="Proteomes" id="UP000186176">
    <property type="component" value="Unassembled WGS sequence"/>
</dbReference>
<dbReference type="CDD" id="cd05471">
    <property type="entry name" value="pepsin_like"/>
    <property type="match status" value="1"/>
</dbReference>
<dbReference type="InterPro" id="IPR034164">
    <property type="entry name" value="Pepsin-like_dom"/>
</dbReference>
<dbReference type="InterPro" id="IPR033121">
    <property type="entry name" value="PEPTIDASE_A1"/>
</dbReference>
<evidence type="ECO:0000256" key="1">
    <source>
        <dbReference type="ARBA" id="ARBA00007447"/>
    </source>
</evidence>
<dbReference type="SUPFAM" id="SSF50630">
    <property type="entry name" value="Acid proteases"/>
    <property type="match status" value="1"/>
</dbReference>
<dbReference type="RefSeq" id="XP_028874325.1">
    <property type="nucleotide sequence ID" value="XM_029019204.1"/>
</dbReference>
<dbReference type="OrthoDB" id="771136at2759"/>
<dbReference type="PRINTS" id="PR00792">
    <property type="entry name" value="PEPSIN"/>
</dbReference>
<keyword evidence="9" id="KW-1185">Reference proteome</keyword>
<reference evidence="8 9" key="1">
    <citation type="submission" date="2016-10" db="EMBL/GenBank/DDBJ databases">
        <title>Reductive evolution of mitochondrial metabolism and differential evolution of invasion-related proteins in Cryptosporidium.</title>
        <authorList>
            <person name="Liu S."/>
            <person name="Roellig D.M."/>
            <person name="Guo Y."/>
            <person name="Li N."/>
            <person name="Frace M.A."/>
            <person name="Tang K."/>
            <person name="Zhang L."/>
            <person name="Feng Y."/>
            <person name="Xiao L."/>
        </authorList>
    </citation>
    <scope>NUCLEOTIDE SEQUENCE [LARGE SCALE GENOMIC DNA]</scope>
    <source>
        <strain evidence="8">39726</strain>
    </source>
</reference>
<keyword evidence="3" id="KW-0064">Aspartyl protease</keyword>
<evidence type="ECO:0000313" key="9">
    <source>
        <dbReference type="Proteomes" id="UP000186176"/>
    </source>
</evidence>
<dbReference type="InterPro" id="IPR001461">
    <property type="entry name" value="Aspartic_peptidase_A1"/>
</dbReference>
<dbReference type="PANTHER" id="PTHR47966">
    <property type="entry name" value="BETA-SITE APP-CLEAVING ENZYME, ISOFORM A-RELATED"/>
    <property type="match status" value="1"/>
</dbReference>
<sequence length="583" mass="68247">MENNELFDISGNFTNEDVYKWSSSYRDYDYQDTEIDNEHNSDSDYDSYSDSNINYHQDENHYQEYNDDYQNTHNSNSSKLVYSDSESFLINPKLKEIYNFSNNKQIYKTINVLNVNGEIIPYDIYLTNVTIPLFEIKNSLFVCRIRIGEPEQEFWPIIDTGSSNLWVIGDECNQSSCQKVKRYSKYISKSFKRISKYDNISVIFGTGKIYGKLILETLKFDNFQLNQHVIGIIEEVENTDNSKIDIFDAIELEGVLGLGFTEMSSSKKLQLPLIERLKNHNLIQDNVFSIYINDYRIKPINNNDRLSKPSAILLLGGIDQNLFYDDLHILPVIREHYWQVELESLYIGDTKYCCDYGSLAYEWENLENEHLHNKFGPYEDPPMDIYIYRTFNKSIDKTNRTPGYVIFDSGTSFYTLPNFEYKHFIQEYKPFGDCSQIHLDSKKIDPKITEHFPNFTYTFKDGFQLIIPPELYLTPNEEGKCKPGIMMIDVPGEYGHSYLLGSLFMRSYYTVYAKNIPKIGSVVGIAKAKHNKDTRKYIYNKLSSINESFVPPNDDEAEFYWTKLNGKLSENWKFPPILSNLFF</sequence>
<feature type="region of interest" description="Disordered" evidence="6">
    <location>
        <begin position="34"/>
        <end position="54"/>
    </location>
</feature>
<proteinExistence type="inferred from homology"/>
<dbReference type="InterPro" id="IPR021109">
    <property type="entry name" value="Peptidase_aspartic_dom_sf"/>
</dbReference>
<feature type="active site" evidence="5">
    <location>
        <position position="159"/>
    </location>
</feature>
<protein>
    <submittedName>
        <fullName evidence="8">Secreted pepsinogen like aspartyl protease</fullName>
    </submittedName>
</protein>
<evidence type="ECO:0000256" key="6">
    <source>
        <dbReference type="SAM" id="MobiDB-lite"/>
    </source>
</evidence>
<dbReference type="VEuPathDB" id="CryptoDB:cubi_02192"/>
<dbReference type="GeneID" id="39978983"/>
<keyword evidence="2 8" id="KW-0645">Protease</keyword>
<dbReference type="EMBL" id="LRBP01000017">
    <property type="protein sequence ID" value="OII72961.1"/>
    <property type="molecule type" value="Genomic_DNA"/>
</dbReference>
<evidence type="ECO:0000256" key="5">
    <source>
        <dbReference type="PIRSR" id="PIRSR601461-1"/>
    </source>
</evidence>
<evidence type="ECO:0000256" key="3">
    <source>
        <dbReference type="ARBA" id="ARBA00022750"/>
    </source>
</evidence>
<dbReference type="PANTHER" id="PTHR47966:SF51">
    <property type="entry name" value="BETA-SITE APP-CLEAVING ENZYME, ISOFORM A-RELATED"/>
    <property type="match status" value="1"/>
</dbReference>
<evidence type="ECO:0000259" key="7">
    <source>
        <dbReference type="PROSITE" id="PS51767"/>
    </source>
</evidence>
<feature type="domain" description="Peptidase A1" evidence="7">
    <location>
        <begin position="141"/>
        <end position="522"/>
    </location>
</feature>
<comment type="similarity">
    <text evidence="1">Belongs to the peptidase A1 family.</text>
</comment>
<evidence type="ECO:0000313" key="8">
    <source>
        <dbReference type="EMBL" id="OII72961.1"/>
    </source>
</evidence>
<accession>A0A1J4MFH7</accession>
<name>A0A1J4MFH7_9CRYT</name>